<dbReference type="AlphaFoldDB" id="G4SYW3"/>
<dbReference type="PATRIC" id="fig|271065.3.peg.2810"/>
<sequence>MNPVPQHAPEFRTIGSMGVQWENLLSSEALRTGLFAGLTRTIRRLRRVDWRILLGFSSGR</sequence>
<gene>
    <name evidence="1" type="ordered locus">MEALZ_2738</name>
</gene>
<dbReference type="Proteomes" id="UP000008315">
    <property type="component" value="Chromosome"/>
</dbReference>
<dbReference type="EMBL" id="FO082060">
    <property type="protein sequence ID" value="CCE24410.1"/>
    <property type="molecule type" value="Genomic_DNA"/>
</dbReference>
<organism evidence="1 2">
    <name type="scientific">Methylotuvimicrobium alcaliphilum (strain DSM 19304 / NCIMB 14124 / VKM B-2133 / 20Z)</name>
    <name type="common">Methylomicrobium alcaliphilum</name>
    <dbReference type="NCBI Taxonomy" id="1091494"/>
    <lineage>
        <taxon>Bacteria</taxon>
        <taxon>Pseudomonadati</taxon>
        <taxon>Pseudomonadota</taxon>
        <taxon>Gammaproteobacteria</taxon>
        <taxon>Methylococcales</taxon>
        <taxon>Methylococcaceae</taxon>
        <taxon>Methylotuvimicrobium</taxon>
    </lineage>
</organism>
<keyword evidence="2" id="KW-1185">Reference proteome</keyword>
<protein>
    <submittedName>
        <fullName evidence="1">Uncharacterized protein</fullName>
    </submittedName>
</protein>
<evidence type="ECO:0000313" key="1">
    <source>
        <dbReference type="EMBL" id="CCE24410.1"/>
    </source>
</evidence>
<dbReference type="HOGENOM" id="CLU_2936266_0_0_6"/>
<evidence type="ECO:0000313" key="2">
    <source>
        <dbReference type="Proteomes" id="UP000008315"/>
    </source>
</evidence>
<proteinExistence type="predicted"/>
<dbReference type="KEGG" id="mah:MEALZ_2738"/>
<accession>G4SYW3</accession>
<name>G4SYW3_META2</name>
<reference evidence="2" key="1">
    <citation type="journal article" date="2012" name="J. Bacteriol.">
        <title>Genome sequence of the haloalkaliphilic methanotrophic bacterium Methylomicrobium alcaliphilum 20Z.</title>
        <authorList>
            <person name="Vuilleumier S."/>
            <person name="Khmelenina V.N."/>
            <person name="Bringel F."/>
            <person name="Reshetnikov A.S."/>
            <person name="Lajus A."/>
            <person name="Mangenot S."/>
            <person name="Rouy Z."/>
            <person name="Op den Camp H.J."/>
            <person name="Jetten M.S."/>
            <person name="Dispirito A.A."/>
            <person name="Dunfield P."/>
            <person name="Klotz M.G."/>
            <person name="Semrau J.D."/>
            <person name="Stein L.Y."/>
            <person name="Barbe V."/>
            <person name="Medigue C."/>
            <person name="Trotsenko Y.A."/>
            <person name="Kalyuzhnaya M.G."/>
        </authorList>
    </citation>
    <scope>NUCLEOTIDE SEQUENCE [LARGE SCALE GENOMIC DNA]</scope>
    <source>
        <strain evidence="2">DSM 19304 / NCIMB 14124 / VKM B-2133 / 20Z</strain>
    </source>
</reference>